<evidence type="ECO:0000256" key="1">
    <source>
        <dbReference type="SAM" id="Phobius"/>
    </source>
</evidence>
<feature type="transmembrane region" description="Helical" evidence="1">
    <location>
        <begin position="6"/>
        <end position="26"/>
    </location>
</feature>
<dbReference type="RefSeq" id="WP_094129931.1">
    <property type="nucleotide sequence ID" value="NZ_CP040788.1"/>
</dbReference>
<gene>
    <name evidence="2" type="ORF">B5P24_12155</name>
</gene>
<keyword evidence="1" id="KW-1133">Transmembrane helix</keyword>
<dbReference type="OrthoDB" id="4231743at2"/>
<feature type="transmembrane region" description="Helical" evidence="1">
    <location>
        <begin position="74"/>
        <end position="98"/>
    </location>
</feature>
<keyword evidence="3" id="KW-1185">Reference proteome</keyword>
<evidence type="ECO:0000313" key="3">
    <source>
        <dbReference type="Proteomes" id="UP000215316"/>
    </source>
</evidence>
<organism evidence="2 3">
    <name type="scientific">Clavibacter tessellarius</name>
    <dbReference type="NCBI Taxonomy" id="31965"/>
    <lineage>
        <taxon>Bacteria</taxon>
        <taxon>Bacillati</taxon>
        <taxon>Actinomycetota</taxon>
        <taxon>Actinomycetes</taxon>
        <taxon>Micrococcales</taxon>
        <taxon>Microbacteriaceae</taxon>
        <taxon>Clavibacter</taxon>
    </lineage>
</organism>
<evidence type="ECO:0000313" key="2">
    <source>
        <dbReference type="EMBL" id="OQJ63690.1"/>
    </source>
</evidence>
<protein>
    <recommendedName>
        <fullName evidence="4">DUF2834 domain-containing protein</fullName>
    </recommendedName>
</protein>
<proteinExistence type="predicted"/>
<reference evidence="2" key="1">
    <citation type="submission" date="2017-08" db="EMBL/GenBank/DDBJ databases">
        <title>Genomes of multiple Clavibacter strains from different subspecies.</title>
        <authorList>
            <person name="Yuan X.-K."/>
            <person name="Li X.-S."/>
            <person name="Nie J."/>
            <person name="De Boer S.H."/>
        </authorList>
    </citation>
    <scope>NUCLEOTIDE SEQUENCE [LARGE SCALE GENOMIC DNA]</scope>
    <source>
        <strain evidence="2">ATCC 33566</strain>
    </source>
</reference>
<evidence type="ECO:0008006" key="4">
    <source>
        <dbReference type="Google" id="ProtNLM"/>
    </source>
</evidence>
<dbReference type="InterPro" id="IPR021362">
    <property type="entry name" value="DUF2834"/>
</dbReference>
<dbReference type="EMBL" id="MZMQ01000001">
    <property type="protein sequence ID" value="OQJ63690.1"/>
    <property type="molecule type" value="Genomic_DNA"/>
</dbReference>
<accession>A0A225CD49</accession>
<keyword evidence="1" id="KW-0812">Transmembrane</keyword>
<feature type="transmembrane region" description="Helical" evidence="1">
    <location>
        <begin position="38"/>
        <end position="62"/>
    </location>
</feature>
<comment type="caution">
    <text evidence="2">The sequence shown here is derived from an EMBL/GenBank/DDBJ whole genome shotgun (WGS) entry which is preliminary data.</text>
</comment>
<dbReference type="AlphaFoldDB" id="A0A225CD49"/>
<dbReference type="Pfam" id="PF11196">
    <property type="entry name" value="DUF2834"/>
    <property type="match status" value="1"/>
</dbReference>
<sequence length="121" mass="13308">MSRARILPVAYFALAAVGLVATWWFNLRYRGDDYVADWFANPASSSAAVDIIVVFAVTVPFYVVEGRRVGLPTWFPVLLVPISLVGAVAFALPLFLGVRELRLTRRRRDPADGRPSGTAAE</sequence>
<dbReference type="Proteomes" id="UP000215316">
    <property type="component" value="Unassembled WGS sequence"/>
</dbReference>
<keyword evidence="1" id="KW-0472">Membrane</keyword>
<name>A0A225CD49_9MICO</name>